<feature type="non-terminal residue" evidence="1">
    <location>
        <position position="1"/>
    </location>
</feature>
<reference evidence="1" key="1">
    <citation type="journal article" date="2015" name="Nature">
        <title>Complex archaea that bridge the gap between prokaryotes and eukaryotes.</title>
        <authorList>
            <person name="Spang A."/>
            <person name="Saw J.H."/>
            <person name="Jorgensen S.L."/>
            <person name="Zaremba-Niedzwiedzka K."/>
            <person name="Martijn J."/>
            <person name="Lind A.E."/>
            <person name="van Eijk R."/>
            <person name="Schleper C."/>
            <person name="Guy L."/>
            <person name="Ettema T.J."/>
        </authorList>
    </citation>
    <scope>NUCLEOTIDE SEQUENCE</scope>
</reference>
<dbReference type="AlphaFoldDB" id="A0A0F9LBD9"/>
<gene>
    <name evidence="1" type="ORF">LCGC14_1532610</name>
</gene>
<evidence type="ECO:0000313" key="1">
    <source>
        <dbReference type="EMBL" id="KKM61355.1"/>
    </source>
</evidence>
<sequence length="88" mass="10445">SYLITYQEATEYQSRLAEAQRAVINRNRTSEALRLLMWRWIQDLQKIENRACKKWMSKEGELDEDLMDIENEASAIGDEIHKVADNNW</sequence>
<protein>
    <submittedName>
        <fullName evidence="1">Uncharacterized protein</fullName>
    </submittedName>
</protein>
<proteinExistence type="predicted"/>
<comment type="caution">
    <text evidence="1">The sequence shown here is derived from an EMBL/GenBank/DDBJ whole genome shotgun (WGS) entry which is preliminary data.</text>
</comment>
<name>A0A0F9LBD9_9ZZZZ</name>
<accession>A0A0F9LBD9</accession>
<dbReference type="EMBL" id="LAZR01011500">
    <property type="protein sequence ID" value="KKM61355.1"/>
    <property type="molecule type" value="Genomic_DNA"/>
</dbReference>
<organism evidence="1">
    <name type="scientific">marine sediment metagenome</name>
    <dbReference type="NCBI Taxonomy" id="412755"/>
    <lineage>
        <taxon>unclassified sequences</taxon>
        <taxon>metagenomes</taxon>
        <taxon>ecological metagenomes</taxon>
    </lineage>
</organism>